<dbReference type="Proteomes" id="UP000053599">
    <property type="component" value="Unassembled WGS sequence"/>
</dbReference>
<evidence type="ECO:0000313" key="5">
    <source>
        <dbReference type="Proteomes" id="UP000053599"/>
    </source>
</evidence>
<dbReference type="InterPro" id="IPR011011">
    <property type="entry name" value="Znf_FYVE_PHD"/>
</dbReference>
<dbReference type="OrthoDB" id="10372476at2759"/>
<keyword evidence="1" id="KW-0479">Metal-binding</keyword>
<feature type="compositionally biased region" description="Polar residues" evidence="2">
    <location>
        <begin position="33"/>
        <end position="45"/>
    </location>
</feature>
<evidence type="ECO:0000259" key="3">
    <source>
        <dbReference type="PROSITE" id="PS50114"/>
    </source>
</evidence>
<keyword evidence="1" id="KW-0863">Zinc-finger</keyword>
<feature type="region of interest" description="Disordered" evidence="2">
    <location>
        <begin position="23"/>
        <end position="46"/>
    </location>
</feature>
<sequence length="122" mass="14122">MLLVCRYLSEIPRSKAQTVNTFESRTRTRTKMGSRSNTGPANTRPNYRYREKDCPGHEYVGKLNEGHCALVWTCGNCGERTTKVWQCRLCGYTVCNMCYRYSSKVTGKQAKEQPKYIDRKYG</sequence>
<protein>
    <recommendedName>
        <fullName evidence="3">GATA-type domain-containing protein</fullName>
    </recommendedName>
</protein>
<accession>A0A0D1Z9D8</accession>
<keyword evidence="1" id="KW-0862">Zinc</keyword>
<dbReference type="GO" id="GO:0043565">
    <property type="term" value="F:sequence-specific DNA binding"/>
    <property type="evidence" value="ECO:0007669"/>
    <property type="project" value="InterPro"/>
</dbReference>
<name>A0A0D1Z9D8_9EURO</name>
<dbReference type="InterPro" id="IPR000679">
    <property type="entry name" value="Znf_GATA"/>
</dbReference>
<organism evidence="4 5">
    <name type="scientific">Exophiala sideris</name>
    <dbReference type="NCBI Taxonomy" id="1016849"/>
    <lineage>
        <taxon>Eukaryota</taxon>
        <taxon>Fungi</taxon>
        <taxon>Dikarya</taxon>
        <taxon>Ascomycota</taxon>
        <taxon>Pezizomycotina</taxon>
        <taxon>Eurotiomycetes</taxon>
        <taxon>Chaetothyriomycetidae</taxon>
        <taxon>Chaetothyriales</taxon>
        <taxon>Herpotrichiellaceae</taxon>
        <taxon>Exophiala</taxon>
    </lineage>
</organism>
<dbReference type="GO" id="GO:0006355">
    <property type="term" value="P:regulation of DNA-templated transcription"/>
    <property type="evidence" value="ECO:0007669"/>
    <property type="project" value="InterPro"/>
</dbReference>
<dbReference type="HOGENOM" id="CLU_164887_0_0_1"/>
<reference evidence="4 5" key="1">
    <citation type="submission" date="2015-01" db="EMBL/GenBank/DDBJ databases">
        <title>The Genome Sequence of Exophiala sideris CBS121828.</title>
        <authorList>
            <consortium name="The Broad Institute Genomics Platform"/>
            <person name="Cuomo C."/>
            <person name="de Hoog S."/>
            <person name="Gorbushina A."/>
            <person name="Stielow B."/>
            <person name="Teixiera M."/>
            <person name="Abouelleil A."/>
            <person name="Chapman S.B."/>
            <person name="Priest M."/>
            <person name="Young S.K."/>
            <person name="Wortman J."/>
            <person name="Nusbaum C."/>
            <person name="Birren B."/>
        </authorList>
    </citation>
    <scope>NUCLEOTIDE SEQUENCE [LARGE SCALE GENOMIC DNA]</scope>
    <source>
        <strain evidence="4 5">CBS 121828</strain>
    </source>
</reference>
<dbReference type="EMBL" id="KN846952">
    <property type="protein sequence ID" value="KIV83373.1"/>
    <property type="molecule type" value="Genomic_DNA"/>
</dbReference>
<dbReference type="PROSITE" id="PS50114">
    <property type="entry name" value="GATA_ZN_FINGER_2"/>
    <property type="match status" value="1"/>
</dbReference>
<dbReference type="SUPFAM" id="SSF57903">
    <property type="entry name" value="FYVE/PHD zinc finger"/>
    <property type="match status" value="1"/>
</dbReference>
<gene>
    <name evidence="4" type="ORF">PV11_05404</name>
</gene>
<evidence type="ECO:0000256" key="1">
    <source>
        <dbReference type="PROSITE-ProRule" id="PRU00094"/>
    </source>
</evidence>
<proteinExistence type="predicted"/>
<dbReference type="AlphaFoldDB" id="A0A0D1Z9D8"/>
<evidence type="ECO:0000256" key="2">
    <source>
        <dbReference type="SAM" id="MobiDB-lite"/>
    </source>
</evidence>
<feature type="domain" description="GATA-type" evidence="3">
    <location>
        <begin position="74"/>
        <end position="101"/>
    </location>
</feature>
<evidence type="ECO:0000313" key="4">
    <source>
        <dbReference type="EMBL" id="KIV83373.1"/>
    </source>
</evidence>
<dbReference type="GO" id="GO:0008270">
    <property type="term" value="F:zinc ion binding"/>
    <property type="evidence" value="ECO:0007669"/>
    <property type="project" value="UniProtKB-KW"/>
</dbReference>